<evidence type="ECO:0000313" key="3">
    <source>
        <dbReference type="Proteomes" id="UP000593571"/>
    </source>
</evidence>
<feature type="region of interest" description="Disordered" evidence="1">
    <location>
        <begin position="1"/>
        <end position="21"/>
    </location>
</feature>
<dbReference type="AlphaFoldDB" id="A0A7J8HQU4"/>
<name>A0A7J8HQU4_ROUAE</name>
<accession>A0A7J8HQU4</accession>
<gene>
    <name evidence="2" type="ORF">HJG63_010871</name>
</gene>
<sequence length="124" mass="13207">MSVTGRARDRGGRGAAAGPERRGAGEWLPMAMLFGGWGAGNGNAPEVIMGDGRAIADTLEATGLNSLKWHILWHLYDPSITSKNLSSLSPWRSASPFPAAFSCYSLPSLSTIYLVYRLSYATGS</sequence>
<evidence type="ECO:0000256" key="1">
    <source>
        <dbReference type="SAM" id="MobiDB-lite"/>
    </source>
</evidence>
<comment type="caution">
    <text evidence="2">The sequence shown here is derived from an EMBL/GenBank/DDBJ whole genome shotgun (WGS) entry which is preliminary data.</text>
</comment>
<protein>
    <submittedName>
        <fullName evidence="2">Uncharacterized protein</fullName>
    </submittedName>
</protein>
<organism evidence="2 3">
    <name type="scientific">Rousettus aegyptiacus</name>
    <name type="common">Egyptian fruit bat</name>
    <name type="synonym">Pteropus aegyptiacus</name>
    <dbReference type="NCBI Taxonomy" id="9407"/>
    <lineage>
        <taxon>Eukaryota</taxon>
        <taxon>Metazoa</taxon>
        <taxon>Chordata</taxon>
        <taxon>Craniata</taxon>
        <taxon>Vertebrata</taxon>
        <taxon>Euteleostomi</taxon>
        <taxon>Mammalia</taxon>
        <taxon>Eutheria</taxon>
        <taxon>Laurasiatheria</taxon>
        <taxon>Chiroptera</taxon>
        <taxon>Yinpterochiroptera</taxon>
        <taxon>Pteropodoidea</taxon>
        <taxon>Pteropodidae</taxon>
        <taxon>Rousettinae</taxon>
        <taxon>Rousettus</taxon>
    </lineage>
</organism>
<dbReference type="EMBL" id="JACASE010000004">
    <property type="protein sequence ID" value="KAF6474697.1"/>
    <property type="molecule type" value="Genomic_DNA"/>
</dbReference>
<keyword evidence="3" id="KW-1185">Reference proteome</keyword>
<proteinExistence type="predicted"/>
<feature type="compositionally biased region" description="Basic and acidic residues" evidence="1">
    <location>
        <begin position="1"/>
        <end position="12"/>
    </location>
</feature>
<dbReference type="Proteomes" id="UP000593571">
    <property type="component" value="Unassembled WGS sequence"/>
</dbReference>
<reference evidence="2 3" key="1">
    <citation type="journal article" date="2020" name="Nature">
        <title>Six reference-quality genomes reveal evolution of bat adaptations.</title>
        <authorList>
            <person name="Jebb D."/>
            <person name="Huang Z."/>
            <person name="Pippel M."/>
            <person name="Hughes G.M."/>
            <person name="Lavrichenko K."/>
            <person name="Devanna P."/>
            <person name="Winkler S."/>
            <person name="Jermiin L.S."/>
            <person name="Skirmuntt E.C."/>
            <person name="Katzourakis A."/>
            <person name="Burkitt-Gray L."/>
            <person name="Ray D.A."/>
            <person name="Sullivan K.A.M."/>
            <person name="Roscito J.G."/>
            <person name="Kirilenko B.M."/>
            <person name="Davalos L.M."/>
            <person name="Corthals A.P."/>
            <person name="Power M.L."/>
            <person name="Jones G."/>
            <person name="Ransome R.D."/>
            <person name="Dechmann D.K.N."/>
            <person name="Locatelli A.G."/>
            <person name="Puechmaille S.J."/>
            <person name="Fedrigo O."/>
            <person name="Jarvis E.D."/>
            <person name="Hiller M."/>
            <person name="Vernes S.C."/>
            <person name="Myers E.W."/>
            <person name="Teeling E.C."/>
        </authorList>
    </citation>
    <scope>NUCLEOTIDE SEQUENCE [LARGE SCALE GENOMIC DNA]</scope>
    <source>
        <strain evidence="2">MRouAeg1</strain>
        <tissue evidence="2">Muscle</tissue>
    </source>
</reference>
<evidence type="ECO:0000313" key="2">
    <source>
        <dbReference type="EMBL" id="KAF6474697.1"/>
    </source>
</evidence>